<protein>
    <recommendedName>
        <fullName evidence="4">Lipoprotein</fullName>
    </recommendedName>
</protein>
<accession>A0ABV4JUL5</accession>
<keyword evidence="3" id="KW-1185">Reference proteome</keyword>
<dbReference type="Proteomes" id="UP001568358">
    <property type="component" value="Unassembled WGS sequence"/>
</dbReference>
<evidence type="ECO:0000313" key="2">
    <source>
        <dbReference type="EMBL" id="MEZ6854392.1"/>
    </source>
</evidence>
<evidence type="ECO:0000313" key="3">
    <source>
        <dbReference type="Proteomes" id="UP001568358"/>
    </source>
</evidence>
<organism evidence="2 3">
    <name type="scientific">Halodesulfovibrio aestuarii</name>
    <dbReference type="NCBI Taxonomy" id="126333"/>
    <lineage>
        <taxon>Bacteria</taxon>
        <taxon>Pseudomonadati</taxon>
        <taxon>Thermodesulfobacteriota</taxon>
        <taxon>Desulfovibrionia</taxon>
        <taxon>Desulfovibrionales</taxon>
        <taxon>Desulfovibrionaceae</taxon>
        <taxon>Halodesulfovibrio</taxon>
    </lineage>
</organism>
<evidence type="ECO:0008006" key="4">
    <source>
        <dbReference type="Google" id="ProtNLM"/>
    </source>
</evidence>
<dbReference type="EMBL" id="JBFSOO010000010">
    <property type="protein sequence ID" value="MEZ6854392.1"/>
    <property type="molecule type" value="Genomic_DNA"/>
</dbReference>
<name>A0ABV4JUL5_9BACT</name>
<comment type="caution">
    <text evidence="2">The sequence shown here is derived from an EMBL/GenBank/DDBJ whole genome shotgun (WGS) entry which is preliminary data.</text>
</comment>
<evidence type="ECO:0000256" key="1">
    <source>
        <dbReference type="SAM" id="SignalP"/>
    </source>
</evidence>
<feature type="signal peptide" evidence="1">
    <location>
        <begin position="1"/>
        <end position="23"/>
    </location>
</feature>
<feature type="chain" id="PRO_5047026677" description="Lipoprotein" evidence="1">
    <location>
        <begin position="24"/>
        <end position="82"/>
    </location>
</feature>
<keyword evidence="1" id="KW-0732">Signal</keyword>
<reference evidence="2 3" key="1">
    <citation type="submission" date="2024-07" db="EMBL/GenBank/DDBJ databases">
        <title>Active virus-host system and metabolic interactions in a Lokiarchaeon culture.</title>
        <authorList>
            <person name="Ponce Toledo R.I."/>
            <person name="Rodrigues Oliveira T."/>
            <person name="Schleper C."/>
        </authorList>
    </citation>
    <scope>NUCLEOTIDE SEQUENCE [LARGE SCALE GENOMIC DNA]</scope>
    <source>
        <strain evidence="2 3">B35</strain>
    </source>
</reference>
<dbReference type="PROSITE" id="PS51257">
    <property type="entry name" value="PROKAR_LIPOPROTEIN"/>
    <property type="match status" value="1"/>
</dbReference>
<sequence length="82" mass="10254">MLRKIILRASCVMLLALALGCTAAVSGGYNYSPYYRNAPYGWRNNYYHHNYYHHNYYRPRYHHNHYNRYNRHHYNHPHFHRR</sequence>
<gene>
    <name evidence="2" type="ORF">AB2Z07_12785</name>
</gene>
<proteinExistence type="predicted"/>
<dbReference type="RefSeq" id="WP_154653503.1">
    <property type="nucleotide sequence ID" value="NZ_CP192217.1"/>
</dbReference>